<comment type="similarity">
    <text evidence="2 6">Belongs to the FKBP-type PPIase family.</text>
</comment>
<protein>
    <recommendedName>
        <fullName evidence="6">Peptidyl-prolyl cis-trans isomerase</fullName>
        <ecNumber evidence="6">5.2.1.8</ecNumber>
    </recommendedName>
</protein>
<evidence type="ECO:0000313" key="8">
    <source>
        <dbReference type="EMBL" id="QDV59043.1"/>
    </source>
</evidence>
<reference evidence="8 9" key="1">
    <citation type="submission" date="2019-02" db="EMBL/GenBank/DDBJ databases">
        <title>Deep-cultivation of Planctomycetes and their phenomic and genomic characterization uncovers novel biology.</title>
        <authorList>
            <person name="Wiegand S."/>
            <person name="Jogler M."/>
            <person name="Boedeker C."/>
            <person name="Pinto D."/>
            <person name="Vollmers J."/>
            <person name="Rivas-Marin E."/>
            <person name="Kohn T."/>
            <person name="Peeters S.H."/>
            <person name="Heuer A."/>
            <person name="Rast P."/>
            <person name="Oberbeckmann S."/>
            <person name="Bunk B."/>
            <person name="Jeske O."/>
            <person name="Meyerdierks A."/>
            <person name="Storesund J.E."/>
            <person name="Kallscheuer N."/>
            <person name="Luecker S."/>
            <person name="Lage O.M."/>
            <person name="Pohl T."/>
            <person name="Merkel B.J."/>
            <person name="Hornburger P."/>
            <person name="Mueller R.-W."/>
            <person name="Bruemmer F."/>
            <person name="Labrenz M."/>
            <person name="Spormann A.M."/>
            <person name="Op den Camp H."/>
            <person name="Overmann J."/>
            <person name="Amann R."/>
            <person name="Jetten M.S.M."/>
            <person name="Mascher T."/>
            <person name="Medema M.H."/>
            <person name="Devos D.P."/>
            <person name="Kaster A.-K."/>
            <person name="Ovreas L."/>
            <person name="Rohde M."/>
            <person name="Galperin M.Y."/>
            <person name="Jogler C."/>
        </authorList>
    </citation>
    <scope>NUCLEOTIDE SEQUENCE [LARGE SCALE GENOMIC DNA]</scope>
    <source>
        <strain evidence="8 9">Mal33</strain>
    </source>
</reference>
<dbReference type="Gene3D" id="3.10.50.40">
    <property type="match status" value="1"/>
</dbReference>
<dbReference type="EC" id="5.2.1.8" evidence="6"/>
<feature type="domain" description="PPIase FKBP-type" evidence="7">
    <location>
        <begin position="23"/>
        <end position="110"/>
    </location>
</feature>
<keyword evidence="4 5" id="KW-0413">Isomerase</keyword>
<dbReference type="Proteomes" id="UP000316770">
    <property type="component" value="Chromosome"/>
</dbReference>
<evidence type="ECO:0000259" key="7">
    <source>
        <dbReference type="PROSITE" id="PS50059"/>
    </source>
</evidence>
<evidence type="ECO:0000256" key="4">
    <source>
        <dbReference type="ARBA" id="ARBA00023235"/>
    </source>
</evidence>
<dbReference type="EMBL" id="CP036318">
    <property type="protein sequence ID" value="QDV59043.1"/>
    <property type="molecule type" value="Genomic_DNA"/>
</dbReference>
<organism evidence="8 9">
    <name type="scientific">Rosistilla oblonga</name>
    <dbReference type="NCBI Taxonomy" id="2527990"/>
    <lineage>
        <taxon>Bacteria</taxon>
        <taxon>Pseudomonadati</taxon>
        <taxon>Planctomycetota</taxon>
        <taxon>Planctomycetia</taxon>
        <taxon>Pirellulales</taxon>
        <taxon>Pirellulaceae</taxon>
        <taxon>Rosistilla</taxon>
    </lineage>
</organism>
<keyword evidence="9" id="KW-1185">Reference proteome</keyword>
<gene>
    <name evidence="8" type="primary">fkbP</name>
    <name evidence="8" type="ORF">Mal33_50680</name>
</gene>
<dbReference type="GO" id="GO:0003755">
    <property type="term" value="F:peptidyl-prolyl cis-trans isomerase activity"/>
    <property type="evidence" value="ECO:0007669"/>
    <property type="project" value="UniProtKB-UniRule"/>
</dbReference>
<dbReference type="RefSeq" id="WP_145290083.1">
    <property type="nucleotide sequence ID" value="NZ_CP036318.1"/>
</dbReference>
<evidence type="ECO:0000256" key="5">
    <source>
        <dbReference type="PROSITE-ProRule" id="PRU00277"/>
    </source>
</evidence>
<dbReference type="InterPro" id="IPR046357">
    <property type="entry name" value="PPIase_dom_sf"/>
</dbReference>
<dbReference type="InterPro" id="IPR001179">
    <property type="entry name" value="PPIase_FKBP_dom"/>
</dbReference>
<dbReference type="PROSITE" id="PS50059">
    <property type="entry name" value="FKBP_PPIASE"/>
    <property type="match status" value="1"/>
</dbReference>
<evidence type="ECO:0000256" key="3">
    <source>
        <dbReference type="ARBA" id="ARBA00023110"/>
    </source>
</evidence>
<dbReference type="SUPFAM" id="SSF54534">
    <property type="entry name" value="FKBP-like"/>
    <property type="match status" value="1"/>
</dbReference>
<dbReference type="PANTHER" id="PTHR43811:SF19">
    <property type="entry name" value="39 KDA FK506-BINDING NUCLEAR PROTEIN"/>
    <property type="match status" value="1"/>
</dbReference>
<sequence length="131" mass="14724">MKIPRGLKLEDTTVGTGRHAVPGDTVRFEYECRLNRGDLISDSTDFGPYQYRLGCRDCSPGVEYGLMGMRTGGVRQIKLPPHLTYVDRQINPEIPKDAVVRYTLRLVEIVDPPWDPDMATRLDCSGLRISG</sequence>
<comment type="catalytic activity">
    <reaction evidence="1 5 6">
        <text>[protein]-peptidylproline (omega=180) = [protein]-peptidylproline (omega=0)</text>
        <dbReference type="Rhea" id="RHEA:16237"/>
        <dbReference type="Rhea" id="RHEA-COMP:10747"/>
        <dbReference type="Rhea" id="RHEA-COMP:10748"/>
        <dbReference type="ChEBI" id="CHEBI:83833"/>
        <dbReference type="ChEBI" id="CHEBI:83834"/>
        <dbReference type="EC" id="5.2.1.8"/>
    </reaction>
</comment>
<evidence type="ECO:0000256" key="1">
    <source>
        <dbReference type="ARBA" id="ARBA00000971"/>
    </source>
</evidence>
<dbReference type="PANTHER" id="PTHR43811">
    <property type="entry name" value="FKBP-TYPE PEPTIDYL-PROLYL CIS-TRANS ISOMERASE FKPA"/>
    <property type="match status" value="1"/>
</dbReference>
<accession>A0A518J121</accession>
<evidence type="ECO:0000256" key="2">
    <source>
        <dbReference type="ARBA" id="ARBA00006577"/>
    </source>
</evidence>
<proteinExistence type="inferred from homology"/>
<evidence type="ECO:0000313" key="9">
    <source>
        <dbReference type="Proteomes" id="UP000316770"/>
    </source>
</evidence>
<keyword evidence="3 5" id="KW-0697">Rotamase</keyword>
<dbReference type="AlphaFoldDB" id="A0A518J121"/>
<dbReference type="Pfam" id="PF00254">
    <property type="entry name" value="FKBP_C"/>
    <property type="match status" value="1"/>
</dbReference>
<evidence type="ECO:0000256" key="6">
    <source>
        <dbReference type="RuleBase" id="RU003915"/>
    </source>
</evidence>
<name>A0A518J121_9BACT</name>